<proteinExistence type="predicted"/>
<dbReference type="OrthoDB" id="10441929at2759"/>
<evidence type="ECO:0000313" key="2">
    <source>
        <dbReference type="Proteomes" id="UP000219338"/>
    </source>
</evidence>
<sequence>MTTNHLAIERVSKANMEWARKPSLLRRAVVYGSCAIRPVYACLKVLDPSSQKRAPEAFDVQQYLEDEYAYLDYPLYACSYHHPIEELTIFHLAVQELKYDYGTLNPVNRLVSEIVAADYDVKWRGNLVVIPVVRGKVVHFTETDEELKRVDRVVEQ</sequence>
<reference evidence="2" key="1">
    <citation type="journal article" date="2017" name="Nat. Ecol. Evol.">
        <title>Genome expansion and lineage-specific genetic innovations in the forest pathogenic fungi Armillaria.</title>
        <authorList>
            <person name="Sipos G."/>
            <person name="Prasanna A.N."/>
            <person name="Walter M.C."/>
            <person name="O'Connor E."/>
            <person name="Balint B."/>
            <person name="Krizsan K."/>
            <person name="Kiss B."/>
            <person name="Hess J."/>
            <person name="Varga T."/>
            <person name="Slot J."/>
            <person name="Riley R."/>
            <person name="Boka B."/>
            <person name="Rigling D."/>
            <person name="Barry K."/>
            <person name="Lee J."/>
            <person name="Mihaltcheva S."/>
            <person name="LaButti K."/>
            <person name="Lipzen A."/>
            <person name="Waldron R."/>
            <person name="Moloney N.M."/>
            <person name="Sperisen C."/>
            <person name="Kredics L."/>
            <person name="Vagvoelgyi C."/>
            <person name="Patrignani A."/>
            <person name="Fitzpatrick D."/>
            <person name="Nagy I."/>
            <person name="Doyle S."/>
            <person name="Anderson J.B."/>
            <person name="Grigoriev I.V."/>
            <person name="Gueldener U."/>
            <person name="Muensterkoetter M."/>
            <person name="Nagy L.G."/>
        </authorList>
    </citation>
    <scope>NUCLEOTIDE SEQUENCE [LARGE SCALE GENOMIC DNA]</scope>
    <source>
        <strain evidence="2">C18/9</strain>
    </source>
</reference>
<organism evidence="1 2">
    <name type="scientific">Armillaria ostoyae</name>
    <name type="common">Armillaria root rot fungus</name>
    <dbReference type="NCBI Taxonomy" id="47428"/>
    <lineage>
        <taxon>Eukaryota</taxon>
        <taxon>Fungi</taxon>
        <taxon>Dikarya</taxon>
        <taxon>Basidiomycota</taxon>
        <taxon>Agaricomycotina</taxon>
        <taxon>Agaricomycetes</taxon>
        <taxon>Agaricomycetidae</taxon>
        <taxon>Agaricales</taxon>
        <taxon>Marasmiineae</taxon>
        <taxon>Physalacriaceae</taxon>
        <taxon>Armillaria</taxon>
    </lineage>
</organism>
<evidence type="ECO:0000313" key="1">
    <source>
        <dbReference type="EMBL" id="SJL05073.1"/>
    </source>
</evidence>
<protein>
    <submittedName>
        <fullName evidence="1">Uncharacterized protein</fullName>
    </submittedName>
</protein>
<dbReference type="EMBL" id="FUEG01000005">
    <property type="protein sequence ID" value="SJL05073.1"/>
    <property type="molecule type" value="Genomic_DNA"/>
</dbReference>
<keyword evidence="2" id="KW-1185">Reference proteome</keyword>
<gene>
    <name evidence="1" type="ORF">ARMOST_08445</name>
</gene>
<accession>A0A284R8R0</accession>
<dbReference type="Proteomes" id="UP000219338">
    <property type="component" value="Unassembled WGS sequence"/>
</dbReference>
<dbReference type="AlphaFoldDB" id="A0A284R8R0"/>
<name>A0A284R8R0_ARMOS</name>